<evidence type="ECO:0000313" key="1">
    <source>
        <dbReference type="EMBL" id="MDN3710259.1"/>
    </source>
</evidence>
<sequence length="59" mass="7052">MFQEIGKPSRRTYPELAFLQPLFKEQAKRSYLPQENELLTEYKKTKLAFICLSIRMRGN</sequence>
<gene>
    <name evidence="1" type="ORF">QW060_25755</name>
</gene>
<keyword evidence="2" id="KW-1185">Reference proteome</keyword>
<comment type="caution">
    <text evidence="1">The sequence shown here is derived from an EMBL/GenBank/DDBJ whole genome shotgun (WGS) entry which is preliminary data.</text>
</comment>
<reference evidence="2" key="1">
    <citation type="journal article" date="2019" name="Int. J. Syst. Evol. Microbiol.">
        <title>The Global Catalogue of Microorganisms (GCM) 10K type strain sequencing project: providing services to taxonomists for standard genome sequencing and annotation.</title>
        <authorList>
            <consortium name="The Broad Institute Genomics Platform"/>
            <consortium name="The Broad Institute Genome Sequencing Center for Infectious Disease"/>
            <person name="Wu L."/>
            <person name="Ma J."/>
        </authorList>
    </citation>
    <scope>NUCLEOTIDE SEQUENCE [LARGE SCALE GENOMIC DNA]</scope>
    <source>
        <strain evidence="2">CECT 7184</strain>
    </source>
</reference>
<organism evidence="1 2">
    <name type="scientific">Paenimyroides ceti</name>
    <dbReference type="NCBI Taxonomy" id="395087"/>
    <lineage>
        <taxon>Bacteria</taxon>
        <taxon>Pseudomonadati</taxon>
        <taxon>Bacteroidota</taxon>
        <taxon>Flavobacteriia</taxon>
        <taxon>Flavobacteriales</taxon>
        <taxon>Flavobacteriaceae</taxon>
        <taxon>Paenimyroides</taxon>
    </lineage>
</organism>
<accession>A0ABT8D4V2</accession>
<protein>
    <submittedName>
        <fullName evidence="1">Uncharacterized protein</fullName>
    </submittedName>
</protein>
<dbReference type="Proteomes" id="UP001242368">
    <property type="component" value="Unassembled WGS sequence"/>
</dbReference>
<dbReference type="EMBL" id="JAUFQU010000080">
    <property type="protein sequence ID" value="MDN3710259.1"/>
    <property type="molecule type" value="Genomic_DNA"/>
</dbReference>
<dbReference type="RefSeq" id="WP_290365484.1">
    <property type="nucleotide sequence ID" value="NZ_JAUFQU010000080.1"/>
</dbReference>
<proteinExistence type="predicted"/>
<evidence type="ECO:0000313" key="2">
    <source>
        <dbReference type="Proteomes" id="UP001242368"/>
    </source>
</evidence>
<name>A0ABT8D4V2_9FLAO</name>